<proteinExistence type="predicted"/>
<dbReference type="Pfam" id="PF08590">
    <property type="entry name" value="DUF1771"/>
    <property type="match status" value="1"/>
</dbReference>
<evidence type="ECO:0000313" key="3">
    <source>
        <dbReference type="EMBL" id="KAK9267645.1"/>
    </source>
</evidence>
<dbReference type="EMBL" id="JBBPBK010000016">
    <property type="protein sequence ID" value="KAK9267645.1"/>
    <property type="molecule type" value="Genomic_DNA"/>
</dbReference>
<sequence>MQIWLAKFCTDLQGSTSSSSTYASNSEAKGEESSESSYGNISENSSHAYGNSKAKQKRRPASVGTVSCVLGKDYIRPTPLATGFSIRTKPLKLDSKELSESEIWGEEAKSDLAKDDGMHKDIEEFLFKLLGDGFQMDRDLIRDVLVHCGYDMQKSMEKLLDLSAATLDKRKGYLGESTEKFTDFYPKSESLSCQSKLLHTENYGSNGNRVLNTNGIEVPRQQKEINDLEKEVLAALFNAPERLEEFPEKTLATRAMTRSRAVGEVVVEPLEDPTVEHKIDAMYLQKSNVDDVHEEDNYQVLRRAVEEYRVTMKEYYKAAVNAFAEGDRVRAGKLLEQGHFFHRKAREADEESAQKIFETRDVETQDVLSLDLHDHGAKEAIRLLKCHLSSLSGIHSIKYLKVVMETNDEDITKGARKRRIMKLLEKESIKWIEEGNAGTILVCLDKINPKRLSFATKSTL</sequence>
<dbReference type="SMART" id="SM01162">
    <property type="entry name" value="DUF1771"/>
    <property type="match status" value="1"/>
</dbReference>
<protein>
    <recommendedName>
        <fullName evidence="2">DUF1771 domain-containing protein</fullName>
    </recommendedName>
</protein>
<dbReference type="Gene3D" id="3.30.1370.110">
    <property type="match status" value="1"/>
</dbReference>
<evidence type="ECO:0000259" key="2">
    <source>
        <dbReference type="SMART" id="SM01162"/>
    </source>
</evidence>
<comment type="caution">
    <text evidence="3">The sequence shown here is derived from an EMBL/GenBank/DDBJ whole genome shotgun (WGS) entry which is preliminary data.</text>
</comment>
<organism evidence="3 4">
    <name type="scientific">Liquidambar formosana</name>
    <name type="common">Formosan gum</name>
    <dbReference type="NCBI Taxonomy" id="63359"/>
    <lineage>
        <taxon>Eukaryota</taxon>
        <taxon>Viridiplantae</taxon>
        <taxon>Streptophyta</taxon>
        <taxon>Embryophyta</taxon>
        <taxon>Tracheophyta</taxon>
        <taxon>Spermatophyta</taxon>
        <taxon>Magnoliopsida</taxon>
        <taxon>eudicotyledons</taxon>
        <taxon>Gunneridae</taxon>
        <taxon>Pentapetalae</taxon>
        <taxon>Saxifragales</taxon>
        <taxon>Altingiaceae</taxon>
        <taxon>Liquidambar</taxon>
    </lineage>
</organism>
<dbReference type="InterPro" id="IPR013899">
    <property type="entry name" value="DUF1771"/>
</dbReference>
<dbReference type="PANTHER" id="PTHR47872">
    <property type="entry name" value="NUCLEAR RNA EXPORT FACTOR SDE5-RELATED"/>
    <property type="match status" value="1"/>
</dbReference>
<reference evidence="3 4" key="1">
    <citation type="journal article" date="2024" name="Plant J.">
        <title>Genome sequences and population genomics reveal climatic adaptation and genomic divergence between two closely related sweetgum species.</title>
        <authorList>
            <person name="Xu W.Q."/>
            <person name="Ren C.Q."/>
            <person name="Zhang X.Y."/>
            <person name="Comes H.P."/>
            <person name="Liu X.H."/>
            <person name="Li Y.G."/>
            <person name="Kettle C.J."/>
            <person name="Jalonen R."/>
            <person name="Gaisberger H."/>
            <person name="Ma Y.Z."/>
            <person name="Qiu Y.X."/>
        </authorList>
    </citation>
    <scope>NUCLEOTIDE SEQUENCE [LARGE SCALE GENOMIC DNA]</scope>
    <source>
        <strain evidence="3">Hangzhou</strain>
    </source>
</reference>
<dbReference type="Proteomes" id="UP001415857">
    <property type="component" value="Unassembled WGS sequence"/>
</dbReference>
<dbReference type="PANTHER" id="PTHR47872:SF3">
    <property type="entry name" value="NUCLEAR RNA EXPORT FACTOR SDE5 ISOFORM X1"/>
    <property type="match status" value="1"/>
</dbReference>
<feature type="compositionally biased region" description="Low complexity" evidence="1">
    <location>
        <begin position="35"/>
        <end position="46"/>
    </location>
</feature>
<feature type="domain" description="DUF1771" evidence="2">
    <location>
        <begin position="297"/>
        <end position="362"/>
    </location>
</feature>
<dbReference type="CDD" id="cd14279">
    <property type="entry name" value="CUE"/>
    <property type="match status" value="1"/>
</dbReference>
<feature type="region of interest" description="Disordered" evidence="1">
    <location>
        <begin position="13"/>
        <end position="58"/>
    </location>
</feature>
<feature type="compositionally biased region" description="Low complexity" evidence="1">
    <location>
        <begin position="15"/>
        <end position="27"/>
    </location>
</feature>
<evidence type="ECO:0000313" key="4">
    <source>
        <dbReference type="Proteomes" id="UP001415857"/>
    </source>
</evidence>
<accession>A0AAP0R405</accession>
<dbReference type="InterPro" id="IPR036063">
    <property type="entry name" value="Smr_dom_sf"/>
</dbReference>
<keyword evidence="4" id="KW-1185">Reference proteome</keyword>
<evidence type="ECO:0000256" key="1">
    <source>
        <dbReference type="SAM" id="MobiDB-lite"/>
    </source>
</evidence>
<name>A0AAP0R405_LIQFO</name>
<gene>
    <name evidence="3" type="ORF">L1049_010076</name>
</gene>
<dbReference type="AlphaFoldDB" id="A0AAP0R405"/>